<name>A0ABM0Y858_CAMSA</name>
<reference evidence="9" key="2">
    <citation type="submission" date="2025-08" db="UniProtKB">
        <authorList>
            <consortium name="RefSeq"/>
        </authorList>
    </citation>
    <scope>IDENTIFICATION</scope>
    <source>
        <tissue evidence="9">Leaf</tissue>
    </source>
</reference>
<evidence type="ECO:0000256" key="1">
    <source>
        <dbReference type="ARBA" id="ARBA00005690"/>
    </source>
</evidence>
<dbReference type="SUPFAM" id="SSF50249">
    <property type="entry name" value="Nucleic acid-binding proteins"/>
    <property type="match status" value="1"/>
</dbReference>
<keyword evidence="2" id="KW-0479">Metal-binding</keyword>
<proteinExistence type="inferred from homology"/>
<accession>A0ABM0Y858</accession>
<evidence type="ECO:0000313" key="9">
    <source>
        <dbReference type="RefSeq" id="XP_010497041.1"/>
    </source>
</evidence>
<feature type="region of interest" description="Disordered" evidence="6">
    <location>
        <begin position="171"/>
        <end position="198"/>
    </location>
</feature>
<protein>
    <submittedName>
        <fullName evidence="9">Uncharacterized protein LOC104774076</fullName>
    </submittedName>
</protein>
<dbReference type="CDD" id="cd04476">
    <property type="entry name" value="RPA1_DBD_C"/>
    <property type="match status" value="1"/>
</dbReference>
<dbReference type="GeneID" id="104774076"/>
<dbReference type="PANTHER" id="PTHR47165">
    <property type="entry name" value="OS03G0429900 PROTEIN"/>
    <property type="match status" value="1"/>
</dbReference>
<evidence type="ECO:0000256" key="2">
    <source>
        <dbReference type="ARBA" id="ARBA00022723"/>
    </source>
</evidence>
<reference evidence="8" key="1">
    <citation type="journal article" date="2014" name="Nat. Commun.">
        <title>The emerging biofuel crop Camelina sativa retains a highly undifferentiated hexaploid genome structure.</title>
        <authorList>
            <person name="Kagale S."/>
            <person name="Koh C."/>
            <person name="Nixon J."/>
            <person name="Bollina V."/>
            <person name="Clarke W.E."/>
            <person name="Tuteja R."/>
            <person name="Spillane C."/>
            <person name="Robinson S.J."/>
            <person name="Links M.G."/>
            <person name="Clarke C."/>
            <person name="Higgins E.E."/>
            <person name="Huebert T."/>
            <person name="Sharpe A.G."/>
            <person name="Parkin I.A."/>
        </authorList>
    </citation>
    <scope>NUCLEOTIDE SEQUENCE [LARGE SCALE GENOMIC DNA]</scope>
    <source>
        <strain evidence="8">cv. DH55</strain>
    </source>
</reference>
<dbReference type="PANTHER" id="PTHR47165:SF4">
    <property type="entry name" value="OS03G0429900 PROTEIN"/>
    <property type="match status" value="1"/>
</dbReference>
<organism evidence="8 9">
    <name type="scientific">Camelina sativa</name>
    <name type="common">False flax</name>
    <name type="synonym">Myagrum sativum</name>
    <dbReference type="NCBI Taxonomy" id="90675"/>
    <lineage>
        <taxon>Eukaryota</taxon>
        <taxon>Viridiplantae</taxon>
        <taxon>Streptophyta</taxon>
        <taxon>Embryophyta</taxon>
        <taxon>Tracheophyta</taxon>
        <taxon>Spermatophyta</taxon>
        <taxon>Magnoliopsida</taxon>
        <taxon>eudicotyledons</taxon>
        <taxon>Gunneridae</taxon>
        <taxon>Pentapetalae</taxon>
        <taxon>rosids</taxon>
        <taxon>malvids</taxon>
        <taxon>Brassicales</taxon>
        <taxon>Brassicaceae</taxon>
        <taxon>Camelineae</taxon>
        <taxon>Camelina</taxon>
    </lineage>
</organism>
<comment type="similarity">
    <text evidence="1">Belongs to the replication factor A protein 1 family.</text>
</comment>
<dbReference type="RefSeq" id="XP_010497041.1">
    <property type="nucleotide sequence ID" value="XM_010498739.1"/>
</dbReference>
<keyword evidence="3" id="KW-0863">Zinc-finger</keyword>
<evidence type="ECO:0000256" key="4">
    <source>
        <dbReference type="ARBA" id="ARBA00022833"/>
    </source>
</evidence>
<sequence length="261" mass="28999">MGWFYLGCKKCSKKVEGNKKKETSFLTKPRKPTFWCPKCNLNITQVVPRFKLHVSVIDQTGEMKCMLFDGSASEIVGQTAHDLLDGVYDDDLQDPSNLPLALKNLVGKTFQLLVLVEIDNLYGGNETYRVGKIWPGTEGVKIDDLDDSEGQGNPSQIISGDQDILLLTNSSETSASDFSTPSSKRVRENDEGNSTNKKIMGKSIMFEKQDEKVMKLKAVKLEKIEEQKGVKIVKTEGGKPNENLSHEVDNGDTKESEYAAN</sequence>
<keyword evidence="5" id="KW-0238">DNA-binding</keyword>
<evidence type="ECO:0000256" key="3">
    <source>
        <dbReference type="ARBA" id="ARBA00022771"/>
    </source>
</evidence>
<gene>
    <name evidence="9" type="primary">LOC104774076</name>
</gene>
<evidence type="ECO:0000259" key="7">
    <source>
        <dbReference type="Pfam" id="PF08646"/>
    </source>
</evidence>
<dbReference type="Gene3D" id="2.40.50.140">
    <property type="entry name" value="Nucleic acid-binding proteins"/>
    <property type="match status" value="1"/>
</dbReference>
<keyword evidence="8" id="KW-1185">Reference proteome</keyword>
<dbReference type="InterPro" id="IPR013955">
    <property type="entry name" value="Rep_factor-A_C"/>
</dbReference>
<evidence type="ECO:0000256" key="5">
    <source>
        <dbReference type="ARBA" id="ARBA00023125"/>
    </source>
</evidence>
<dbReference type="Pfam" id="PF08646">
    <property type="entry name" value="Rep_fac-A_C"/>
    <property type="match status" value="1"/>
</dbReference>
<dbReference type="InterPro" id="IPR012340">
    <property type="entry name" value="NA-bd_OB-fold"/>
</dbReference>
<dbReference type="Proteomes" id="UP000694864">
    <property type="component" value="Unplaced"/>
</dbReference>
<feature type="region of interest" description="Disordered" evidence="6">
    <location>
        <begin position="233"/>
        <end position="261"/>
    </location>
</feature>
<evidence type="ECO:0000313" key="8">
    <source>
        <dbReference type="Proteomes" id="UP000694864"/>
    </source>
</evidence>
<feature type="compositionally biased region" description="Polar residues" evidence="6">
    <location>
        <begin position="171"/>
        <end position="183"/>
    </location>
</feature>
<keyword evidence="4" id="KW-0862">Zinc</keyword>
<feature type="domain" description="Replication factor A C-terminal" evidence="7">
    <location>
        <begin position="4"/>
        <end position="111"/>
    </location>
</feature>
<evidence type="ECO:0000256" key="6">
    <source>
        <dbReference type="SAM" id="MobiDB-lite"/>
    </source>
</evidence>
<dbReference type="InterPro" id="IPR047192">
    <property type="entry name" value="Euk_RPA1_DBD_C"/>
</dbReference>